<gene>
    <name evidence="1" type="ORF">EAS64_17415</name>
</gene>
<organism evidence="1 2">
    <name type="scientific">Trebonia kvetii</name>
    <dbReference type="NCBI Taxonomy" id="2480626"/>
    <lineage>
        <taxon>Bacteria</taxon>
        <taxon>Bacillati</taxon>
        <taxon>Actinomycetota</taxon>
        <taxon>Actinomycetes</taxon>
        <taxon>Streptosporangiales</taxon>
        <taxon>Treboniaceae</taxon>
        <taxon>Trebonia</taxon>
    </lineage>
</organism>
<proteinExistence type="predicted"/>
<sequence>MEVKIGIQSIPRELVVETDATPEEVERDLAAALAAPEGKAIFALTTQKGGRVLVPADKIAFLEFSTDQARRVGFGNIV</sequence>
<dbReference type="Proteomes" id="UP000460272">
    <property type="component" value="Unassembled WGS sequence"/>
</dbReference>
<accession>A0A6P2BYM2</accession>
<dbReference type="AlphaFoldDB" id="A0A6P2BYM2"/>
<protein>
    <submittedName>
        <fullName evidence="1">DUF3107 domain-containing protein</fullName>
    </submittedName>
</protein>
<dbReference type="EMBL" id="RPFW01000003">
    <property type="protein sequence ID" value="TVZ04174.1"/>
    <property type="molecule type" value="Genomic_DNA"/>
</dbReference>
<keyword evidence="2" id="KW-1185">Reference proteome</keyword>
<comment type="caution">
    <text evidence="1">The sequence shown here is derived from an EMBL/GenBank/DDBJ whole genome shotgun (WGS) entry which is preliminary data.</text>
</comment>
<evidence type="ECO:0000313" key="1">
    <source>
        <dbReference type="EMBL" id="TVZ04174.1"/>
    </source>
</evidence>
<dbReference type="OrthoDB" id="3268468at2"/>
<dbReference type="Pfam" id="PF11305">
    <property type="entry name" value="DUF3107"/>
    <property type="match status" value="1"/>
</dbReference>
<dbReference type="RefSeq" id="WP_145854043.1">
    <property type="nucleotide sequence ID" value="NZ_RPFW01000003.1"/>
</dbReference>
<evidence type="ECO:0000313" key="2">
    <source>
        <dbReference type="Proteomes" id="UP000460272"/>
    </source>
</evidence>
<reference evidence="1 2" key="1">
    <citation type="submission" date="2018-11" db="EMBL/GenBank/DDBJ databases">
        <title>Trebonia kvetii gen.nov., sp.nov., a novel acidophilic actinobacterium, and proposal of the new actinobacterial family Treboniaceae fam. nov.</title>
        <authorList>
            <person name="Rapoport D."/>
            <person name="Sagova-Mareckova M."/>
            <person name="Sedlacek I."/>
            <person name="Provaznik J."/>
            <person name="Kralova S."/>
            <person name="Pavlinic D."/>
            <person name="Benes V."/>
            <person name="Kopecky J."/>
        </authorList>
    </citation>
    <scope>NUCLEOTIDE SEQUENCE [LARGE SCALE GENOMIC DNA]</scope>
    <source>
        <strain evidence="1 2">15Tr583</strain>
    </source>
</reference>
<name>A0A6P2BYM2_9ACTN</name>
<dbReference type="InterPro" id="IPR021456">
    <property type="entry name" value="DUF3107"/>
</dbReference>